<accession>A0ABY3ZIR0</accession>
<dbReference type="RefSeq" id="WP_243262892.1">
    <property type="nucleotide sequence ID" value="NZ_CP085144.1"/>
</dbReference>
<organism evidence="1 2">
    <name type="scientific">Sulfitobacter dubius</name>
    <dbReference type="NCBI Taxonomy" id="218673"/>
    <lineage>
        <taxon>Bacteria</taxon>
        <taxon>Pseudomonadati</taxon>
        <taxon>Pseudomonadota</taxon>
        <taxon>Alphaproteobacteria</taxon>
        <taxon>Rhodobacterales</taxon>
        <taxon>Roseobacteraceae</taxon>
        <taxon>Sulfitobacter</taxon>
    </lineage>
</organism>
<dbReference type="EMBL" id="CP085144">
    <property type="protein sequence ID" value="UOA14545.1"/>
    <property type="molecule type" value="Genomic_DNA"/>
</dbReference>
<name>A0ABY3ZIR0_9RHOB</name>
<evidence type="ECO:0000313" key="1">
    <source>
        <dbReference type="EMBL" id="UOA14545.1"/>
    </source>
</evidence>
<reference evidence="2" key="1">
    <citation type="journal article" date="2022" name="Microorganisms">
        <title>Beyond the ABCs#Discovery of Three New Plasmid Types in Rhodobacterales (RepQ, RepY, RepW).</title>
        <authorList>
            <person name="Freese H.M."/>
            <person name="Ringel V."/>
            <person name="Overmann J."/>
            <person name="Petersen J."/>
        </authorList>
    </citation>
    <scope>NUCLEOTIDE SEQUENCE [LARGE SCALE GENOMIC DNA]</scope>
    <source>
        <strain evidence="2">DSM 109990</strain>
    </source>
</reference>
<sequence length="210" mass="23568">MPKNDESLKPTHEDQRHHIDRASLYEAVGEAIAGWSDIEDSLAVAFSRATRADLHIATAVLNSANSFTGKERMLRYGIDAGKQLWSDDKRYLIEMDVFSQCLKRAADWAHQRNWLAHNRINTAIKGGVYVGGVVSPRKTSSNWEGNTLTEQAVRECTESFNRLSTVVLEAAFAKGLETLQELSQKACDLPKKPYQHSIDHILNNERTATD</sequence>
<evidence type="ECO:0000313" key="2">
    <source>
        <dbReference type="Proteomes" id="UP000831019"/>
    </source>
</evidence>
<keyword evidence="2" id="KW-1185">Reference proteome</keyword>
<dbReference type="Proteomes" id="UP000831019">
    <property type="component" value="Chromosome"/>
</dbReference>
<gene>
    <name evidence="1" type="ORF">DSM109990_01351</name>
</gene>
<protein>
    <submittedName>
        <fullName evidence="1">Uncharacterized protein</fullName>
    </submittedName>
</protein>
<proteinExistence type="predicted"/>